<evidence type="ECO:0008006" key="5">
    <source>
        <dbReference type="Google" id="ProtNLM"/>
    </source>
</evidence>
<evidence type="ECO:0000256" key="2">
    <source>
        <dbReference type="SAM" id="SignalP"/>
    </source>
</evidence>
<dbReference type="InterPro" id="IPR010131">
    <property type="entry name" value="MdtP/NodT-like"/>
</dbReference>
<dbReference type="EMBL" id="CP022530">
    <property type="protein sequence ID" value="ASP40113.1"/>
    <property type="molecule type" value="Genomic_DNA"/>
</dbReference>
<comment type="similarity">
    <text evidence="1">Belongs to the outer membrane factor (OMF) (TC 1.B.17) family.</text>
</comment>
<evidence type="ECO:0000313" key="3">
    <source>
        <dbReference type="EMBL" id="ASP40113.1"/>
    </source>
</evidence>
<evidence type="ECO:0000256" key="1">
    <source>
        <dbReference type="ARBA" id="ARBA00007613"/>
    </source>
</evidence>
<dbReference type="AlphaFoldDB" id="A0A222FPF3"/>
<dbReference type="Gene3D" id="1.20.1600.10">
    <property type="entry name" value="Outer membrane efflux proteins (OEP)"/>
    <property type="match status" value="1"/>
</dbReference>
<dbReference type="InterPro" id="IPR003423">
    <property type="entry name" value="OMP_efflux"/>
</dbReference>
<reference evidence="3 4" key="1">
    <citation type="submission" date="2017-07" db="EMBL/GenBank/DDBJ databases">
        <title>Annotated genome sequence of Bacterioplanes sanyensis isolated from Red Sea.</title>
        <authorList>
            <person name="Rehman Z.U."/>
        </authorList>
    </citation>
    <scope>NUCLEOTIDE SEQUENCE [LARGE SCALE GENOMIC DNA]</scope>
    <source>
        <strain evidence="3 4">NV9</strain>
    </source>
</reference>
<name>A0A222FPF3_9GAMM</name>
<keyword evidence="2" id="KW-0732">Signal</keyword>
<dbReference type="Pfam" id="PF02321">
    <property type="entry name" value="OEP"/>
    <property type="match status" value="2"/>
</dbReference>
<dbReference type="Gene3D" id="2.20.200.10">
    <property type="entry name" value="Outer membrane efflux proteins (OEP)"/>
    <property type="match status" value="1"/>
</dbReference>
<keyword evidence="4" id="KW-1185">Reference proteome</keyword>
<accession>A0A222FPF3</accession>
<feature type="signal peptide" evidence="2">
    <location>
        <begin position="1"/>
        <end position="24"/>
    </location>
</feature>
<dbReference type="PANTHER" id="PTHR30203:SF33">
    <property type="entry name" value="BLR4455 PROTEIN"/>
    <property type="match status" value="1"/>
</dbReference>
<dbReference type="GO" id="GO:0015562">
    <property type="term" value="F:efflux transmembrane transporter activity"/>
    <property type="evidence" value="ECO:0007669"/>
    <property type="project" value="InterPro"/>
</dbReference>
<evidence type="ECO:0000313" key="4">
    <source>
        <dbReference type="Proteomes" id="UP000202440"/>
    </source>
</evidence>
<gene>
    <name evidence="3" type="ORF">CHH28_16165</name>
</gene>
<sequence>MDLAPSTLLIIAVVMVAGCSTVPAVPDQPPSLEQHWSRDDTIGDSQWWLQFDDAALQQWIDHALQHNYSLQGALQRYRQALASARLSGAEQYPTLDAELTRQRQITDSNGGQSANNQWRSGLTAGYELDIWGRVNALAEQGDLTRLSQSALARLEANTVASGLTVSWYGWQMEQARLALLTEQRQRLQAALQLIEGRFRRGLVTVSDVWQQQQLLEANQADQAAAQAQRDVYWQELLLWSGGDVGTLPAAPSALPSLSPLPESISVAALRARPDVQASWYQLQADNAALAAAVANRYPRFSLTASITSTTSEFSDLFDNWVSNLAANLVLPVIDGGQRRAEADRQRAKVAEQLADYRHTWLQAAQQVQSALINDQRAQQQLASTGRQLALARKNEDFQANRYRKGVADYLNLLNAQQDVLQLENQWLQQQLQQLQYRINFYTSVSPGEVIDLSFHSAAEGSTL</sequence>
<dbReference type="KEGG" id="bsan:CHH28_16165"/>
<proteinExistence type="inferred from homology"/>
<dbReference type="OrthoDB" id="9770517at2"/>
<dbReference type="SUPFAM" id="SSF56954">
    <property type="entry name" value="Outer membrane efflux proteins (OEP)"/>
    <property type="match status" value="1"/>
</dbReference>
<feature type="chain" id="PRO_5013211295" description="RND transporter" evidence="2">
    <location>
        <begin position="25"/>
        <end position="463"/>
    </location>
</feature>
<dbReference type="Proteomes" id="UP000202440">
    <property type="component" value="Chromosome"/>
</dbReference>
<dbReference type="RefSeq" id="WP_094061286.1">
    <property type="nucleotide sequence ID" value="NZ_CP022530.1"/>
</dbReference>
<organism evidence="3 4">
    <name type="scientific">Bacterioplanes sanyensis</name>
    <dbReference type="NCBI Taxonomy" id="1249553"/>
    <lineage>
        <taxon>Bacteria</taxon>
        <taxon>Pseudomonadati</taxon>
        <taxon>Pseudomonadota</taxon>
        <taxon>Gammaproteobacteria</taxon>
        <taxon>Oceanospirillales</taxon>
        <taxon>Oceanospirillaceae</taxon>
        <taxon>Bacterioplanes</taxon>
    </lineage>
</organism>
<protein>
    <recommendedName>
        <fullName evidence="5">RND transporter</fullName>
    </recommendedName>
</protein>
<dbReference type="PANTHER" id="PTHR30203">
    <property type="entry name" value="OUTER MEMBRANE CATION EFFLUX PROTEIN"/>
    <property type="match status" value="1"/>
</dbReference>